<name>A0A8H6HIL7_9AGAR</name>
<comment type="caution">
    <text evidence="1">The sequence shown here is derived from an EMBL/GenBank/DDBJ whole genome shotgun (WGS) entry which is preliminary data.</text>
</comment>
<accession>A0A8H6HIL7</accession>
<evidence type="ECO:0000313" key="1">
    <source>
        <dbReference type="EMBL" id="KAF6747040.1"/>
    </source>
</evidence>
<proteinExistence type="predicted"/>
<keyword evidence="2" id="KW-1185">Reference proteome</keyword>
<reference evidence="1 2" key="1">
    <citation type="submission" date="2020-07" db="EMBL/GenBank/DDBJ databases">
        <title>Comparative genomics of pyrophilous fungi reveals a link between fire events and developmental genes.</title>
        <authorList>
            <consortium name="DOE Joint Genome Institute"/>
            <person name="Steindorff A.S."/>
            <person name="Carver A."/>
            <person name="Calhoun S."/>
            <person name="Stillman K."/>
            <person name="Liu H."/>
            <person name="Lipzen A."/>
            <person name="Pangilinan J."/>
            <person name="Labutti K."/>
            <person name="Bruns T.D."/>
            <person name="Grigoriev I.V."/>
        </authorList>
    </citation>
    <scope>NUCLEOTIDE SEQUENCE [LARGE SCALE GENOMIC DNA]</scope>
    <source>
        <strain evidence="1 2">CBS 144469</strain>
    </source>
</reference>
<dbReference type="Proteomes" id="UP000521943">
    <property type="component" value="Unassembled WGS sequence"/>
</dbReference>
<dbReference type="OrthoDB" id="10486841at2759"/>
<evidence type="ECO:0000313" key="2">
    <source>
        <dbReference type="Proteomes" id="UP000521943"/>
    </source>
</evidence>
<gene>
    <name evidence="1" type="ORF">DFP72DRAFT_1075684</name>
</gene>
<organism evidence="1 2">
    <name type="scientific">Ephemerocybe angulata</name>
    <dbReference type="NCBI Taxonomy" id="980116"/>
    <lineage>
        <taxon>Eukaryota</taxon>
        <taxon>Fungi</taxon>
        <taxon>Dikarya</taxon>
        <taxon>Basidiomycota</taxon>
        <taxon>Agaricomycotina</taxon>
        <taxon>Agaricomycetes</taxon>
        <taxon>Agaricomycetidae</taxon>
        <taxon>Agaricales</taxon>
        <taxon>Agaricineae</taxon>
        <taxon>Psathyrellaceae</taxon>
        <taxon>Ephemerocybe</taxon>
    </lineage>
</organism>
<protein>
    <submittedName>
        <fullName evidence="1">Uncharacterized protein</fullName>
    </submittedName>
</protein>
<dbReference type="AlphaFoldDB" id="A0A8H6HIL7"/>
<dbReference type="EMBL" id="JACGCI010000085">
    <property type="protein sequence ID" value="KAF6747040.1"/>
    <property type="molecule type" value="Genomic_DNA"/>
</dbReference>
<sequence length="259" mass="28242">MAKWLGGSKESGLGVALIGAGAELATRDRTPSRHDPCPCNSPDLRELITSLGVRWHEGAGRYSQVISFFPTPPCPLSHRRLTLTSTLLGGHNSVASSTFDTVLALPLFIVSLQCMNLRPYLNLTLPAVNVPRMQSSSADGFLLRNRKMARIVTFISRRTSVTPLPRTALSPQTRKTTVIAKRLRAIVDVATGRRINSQWNTCADAHLLNLLAGRRSKYTLPFPAPVPIRTTPEITVLSRGHPLTMTTFRSTIQGPGPSS</sequence>